<evidence type="ECO:0000313" key="1">
    <source>
        <dbReference type="EMBL" id="AHI30261.1"/>
    </source>
</evidence>
<dbReference type="KEGG" id="msx:AU14_17425"/>
<gene>
    <name evidence="1" type="ORF">AU14_17425</name>
</gene>
<accession>W5YMD2</accession>
<dbReference type="EMBL" id="CP007151">
    <property type="protein sequence ID" value="AHI30261.1"/>
    <property type="molecule type" value="Genomic_DNA"/>
</dbReference>
<proteinExistence type="predicted"/>
<dbReference type="Proteomes" id="UP000061489">
    <property type="component" value="Chromosome"/>
</dbReference>
<reference evidence="1 2" key="1">
    <citation type="journal article" date="2014" name="Genome Announc.">
        <title>Draft Genome Sequences of Marinobacter similis A3d10T and Marinobacter salarius R9SW1T.</title>
        <authorList>
            <person name="Ivanova E.P."/>
            <person name="Ng H.J."/>
            <person name="Webb H.K."/>
            <person name="Feng G."/>
            <person name="Oshima K."/>
            <person name="Hattori M."/>
            <person name="Ohkuma M."/>
            <person name="Sergeev A.F."/>
            <person name="Mikhailov V.V."/>
            <person name="Crawford R.J."/>
            <person name="Sawabe T."/>
        </authorList>
    </citation>
    <scope>NUCLEOTIDE SEQUENCE [LARGE SCALE GENOMIC DNA]</scope>
    <source>
        <strain evidence="1 2">A3d10</strain>
    </source>
</reference>
<organism evidence="1 2">
    <name type="scientific">Marinobacter similis</name>
    <dbReference type="NCBI Taxonomy" id="1420916"/>
    <lineage>
        <taxon>Bacteria</taxon>
        <taxon>Pseudomonadati</taxon>
        <taxon>Pseudomonadota</taxon>
        <taxon>Gammaproteobacteria</taxon>
        <taxon>Pseudomonadales</taxon>
        <taxon>Marinobacteraceae</taxon>
        <taxon>Marinobacter</taxon>
    </lineage>
</organism>
<keyword evidence="2" id="KW-1185">Reference proteome</keyword>
<dbReference type="HOGENOM" id="CLU_3253828_0_0_6"/>
<evidence type="ECO:0000313" key="2">
    <source>
        <dbReference type="Proteomes" id="UP000061489"/>
    </source>
</evidence>
<dbReference type="AlphaFoldDB" id="W5YMD2"/>
<name>W5YMD2_9GAMM</name>
<protein>
    <submittedName>
        <fullName evidence="1">Uncharacterized protein</fullName>
    </submittedName>
</protein>
<sequence length="42" mass="4738">MFGCCLLILLFDGRKELRKELLEHFVFGVKRVEGLAGATEVV</sequence>
<dbReference type="STRING" id="1420916.AU14_17425"/>